<dbReference type="RefSeq" id="WP_121170110.1">
    <property type="nucleotide sequence ID" value="NZ_RBIN01000001.1"/>
</dbReference>
<dbReference type="Pfam" id="PF25838">
    <property type="entry name" value="Apionate_lact_M"/>
    <property type="match status" value="1"/>
</dbReference>
<accession>A0A420X0D5</accession>
<evidence type="ECO:0000313" key="3">
    <source>
        <dbReference type="EMBL" id="RKR07217.1"/>
    </source>
</evidence>
<dbReference type="InterPro" id="IPR058787">
    <property type="entry name" value="ApnL_M"/>
</dbReference>
<reference evidence="3 4" key="1">
    <citation type="submission" date="2018-10" db="EMBL/GenBank/DDBJ databases">
        <title>Genomic Encyclopedia of Type Strains, Phase IV (KMG-IV): sequencing the most valuable type-strain genomes for metagenomic binning, comparative biology and taxonomic classification.</title>
        <authorList>
            <person name="Goeker M."/>
        </authorList>
    </citation>
    <scope>NUCLEOTIDE SEQUENCE [LARGE SCALE GENOMIC DNA]</scope>
    <source>
        <strain evidence="3 4">DSM 23229</strain>
    </source>
</reference>
<dbReference type="Proteomes" id="UP000281975">
    <property type="component" value="Unassembled WGS sequence"/>
</dbReference>
<keyword evidence="4" id="KW-1185">Reference proteome</keyword>
<organism evidence="3 4">
    <name type="scientific">Kushneria sinocarnis</name>
    <dbReference type="NCBI Taxonomy" id="595502"/>
    <lineage>
        <taxon>Bacteria</taxon>
        <taxon>Pseudomonadati</taxon>
        <taxon>Pseudomonadota</taxon>
        <taxon>Gammaproteobacteria</taxon>
        <taxon>Oceanospirillales</taxon>
        <taxon>Halomonadaceae</taxon>
        <taxon>Kushneria</taxon>
    </lineage>
</organism>
<dbReference type="OrthoDB" id="931854at2"/>
<feature type="domain" description="D-apionate lactonase TIM barrel" evidence="1">
    <location>
        <begin position="21"/>
        <end position="302"/>
    </location>
</feature>
<protein>
    <submittedName>
        <fullName evidence="3">Uncharacterized protein</fullName>
    </submittedName>
</protein>
<dbReference type="InterPro" id="IPR058789">
    <property type="entry name" value="ApnL_C"/>
</dbReference>
<gene>
    <name evidence="3" type="ORF">C7446_0025</name>
</gene>
<name>A0A420X0D5_9GAMM</name>
<dbReference type="AlphaFoldDB" id="A0A420X0D5"/>
<evidence type="ECO:0000259" key="1">
    <source>
        <dbReference type="Pfam" id="PF25838"/>
    </source>
</evidence>
<evidence type="ECO:0000259" key="2">
    <source>
        <dbReference type="Pfam" id="PF25839"/>
    </source>
</evidence>
<dbReference type="Pfam" id="PF25839">
    <property type="entry name" value="Apionate_lact_C"/>
    <property type="match status" value="1"/>
</dbReference>
<sequence length="397" mass="42079">MTTEHHTLAIRRAWPDRLPPIGCGLWLDRCSDEAGLGQRLDQLAPRHLDVLVDLRDPAFADRLAVAGALCVARAVPLWLYVICDDEEPDAQLEQLARTLAVHRLLPAGMLVTPAAYLKSHQPEGPWPAGASPAQVLALARLRWPAIPLGGGFPTYFTELNRCRPEPGSIDFITHALSPIVHAADDLSVMETLESLPAIFASCRALAPAVPYRLTTTAIGAWTNPYGAQLTANDGTRRVTLSDRDPRQRGLFAAAWNVGLVARTACAGVASLTLSSLGPPFDVADDGPRPLLPVLRGLSRGAGQPLLTTAPVAATVAGVGWQTGEHEGELWLANTGLQPISVGLQGSAVTALAMLDEQRLLAAPATAAMLDQPAPCDTRTVTLSPCAVARLTVTLPPE</sequence>
<evidence type="ECO:0000313" key="4">
    <source>
        <dbReference type="Proteomes" id="UP000281975"/>
    </source>
</evidence>
<dbReference type="EMBL" id="RBIN01000001">
    <property type="protein sequence ID" value="RKR07217.1"/>
    <property type="molecule type" value="Genomic_DNA"/>
</dbReference>
<comment type="caution">
    <text evidence="3">The sequence shown here is derived from an EMBL/GenBank/DDBJ whole genome shotgun (WGS) entry which is preliminary data.</text>
</comment>
<proteinExistence type="predicted"/>
<feature type="domain" description="D-apionate lactonase C-terminal" evidence="2">
    <location>
        <begin position="313"/>
        <end position="390"/>
    </location>
</feature>